<evidence type="ECO:0000313" key="2">
    <source>
        <dbReference type="EMBL" id="KOX69051.1"/>
    </source>
</evidence>
<gene>
    <name evidence="2" type="ORF">WN51_06530</name>
</gene>
<dbReference type="Proteomes" id="UP000053105">
    <property type="component" value="Unassembled WGS sequence"/>
</dbReference>
<protein>
    <submittedName>
        <fullName evidence="2">Uncharacterized protein</fullName>
    </submittedName>
</protein>
<dbReference type="EMBL" id="KQ435904">
    <property type="protein sequence ID" value="KOX69051.1"/>
    <property type="molecule type" value="Genomic_DNA"/>
</dbReference>
<evidence type="ECO:0000256" key="1">
    <source>
        <dbReference type="SAM" id="MobiDB-lite"/>
    </source>
</evidence>
<dbReference type="AlphaFoldDB" id="A0A0N0U3E2"/>
<name>A0A0N0U3E2_9HYME</name>
<reference evidence="2 3" key="1">
    <citation type="submission" date="2015-07" db="EMBL/GenBank/DDBJ databases">
        <title>The genome of Melipona quadrifasciata.</title>
        <authorList>
            <person name="Pan H."/>
            <person name="Kapheim K."/>
        </authorList>
    </citation>
    <scope>NUCLEOTIDE SEQUENCE [LARGE SCALE GENOMIC DNA]</scope>
    <source>
        <strain evidence="2">0111107301</strain>
        <tissue evidence="2">Whole body</tissue>
    </source>
</reference>
<organism evidence="2 3">
    <name type="scientific">Melipona quadrifasciata</name>
    <dbReference type="NCBI Taxonomy" id="166423"/>
    <lineage>
        <taxon>Eukaryota</taxon>
        <taxon>Metazoa</taxon>
        <taxon>Ecdysozoa</taxon>
        <taxon>Arthropoda</taxon>
        <taxon>Hexapoda</taxon>
        <taxon>Insecta</taxon>
        <taxon>Pterygota</taxon>
        <taxon>Neoptera</taxon>
        <taxon>Endopterygota</taxon>
        <taxon>Hymenoptera</taxon>
        <taxon>Apocrita</taxon>
        <taxon>Aculeata</taxon>
        <taxon>Apoidea</taxon>
        <taxon>Anthophila</taxon>
        <taxon>Apidae</taxon>
        <taxon>Melipona</taxon>
    </lineage>
</organism>
<sequence>MEMNRASADTNMLYQSNDMDLAALSVYNISMKTDFTQKLRSQSRRQIGKTKELFAMRLDDAWNTKNFVNMSIPSLPRLEGLVNYFAESPKHIHLADGKSPERLKKGERESRLSRGNNRSEAEHKNWNNRRDFRTDKSTGMVSRRIKKLRVHEYRTLGGTGLILDPARQKGEKDDDEVRGTGMFGRNYIFCRQDTFSASRTLASRGNVQGNPNAPTWKSNNDANPRHTLRFSRFKQTVVPESVQKSKTIAKCLVSFPSPAAKSIVQPHLKKQTRSDNSYHSPLIFKIRFLRRSHRGICNNIVIYKNLGADVEQYLKVSVREPKRGWRASETSEGVGVGVGGTADVDSSGGDGGGDGGAEMKLPVVVRLQINMTLRSIGTTEFNQSSDCIGGNIVRFIRPTFRNSPSVSNVFGRKKEEECKSACAWFSLLTFEFRSNSIGDLFPVELLTWPCTTKVPSYEEKCIAHAELEMTASIENETRGIISFIKYALAEDVEEKKKKKKKKEKKKEKKKRENKKKKRMKKKEKYKDKKLSYSRFGYVLWNILRV</sequence>
<proteinExistence type="predicted"/>
<keyword evidence="3" id="KW-1185">Reference proteome</keyword>
<feature type="region of interest" description="Disordered" evidence="1">
    <location>
        <begin position="205"/>
        <end position="224"/>
    </location>
</feature>
<feature type="compositionally biased region" description="Basic residues" evidence="1">
    <location>
        <begin position="496"/>
        <end position="523"/>
    </location>
</feature>
<feature type="region of interest" description="Disordered" evidence="1">
    <location>
        <begin position="95"/>
        <end position="133"/>
    </location>
</feature>
<evidence type="ECO:0000313" key="3">
    <source>
        <dbReference type="Proteomes" id="UP000053105"/>
    </source>
</evidence>
<feature type="compositionally biased region" description="Polar residues" evidence="1">
    <location>
        <begin position="205"/>
        <end position="222"/>
    </location>
</feature>
<accession>A0A0N0U3E2</accession>
<feature type="region of interest" description="Disordered" evidence="1">
    <location>
        <begin position="494"/>
        <end position="527"/>
    </location>
</feature>